<comment type="caution">
    <text evidence="5">The sequence shown here is derived from an EMBL/GenBank/DDBJ whole genome shotgun (WGS) entry which is preliminary data.</text>
</comment>
<dbReference type="CDD" id="cd01392">
    <property type="entry name" value="HTH_LacI"/>
    <property type="match status" value="1"/>
</dbReference>
<gene>
    <name evidence="5" type="ORF">ACFSUB_14550</name>
</gene>
<dbReference type="Gene3D" id="3.40.50.2300">
    <property type="match status" value="2"/>
</dbReference>
<proteinExistence type="predicted"/>
<dbReference type="Pfam" id="PF00356">
    <property type="entry name" value="LacI"/>
    <property type="match status" value="1"/>
</dbReference>
<sequence>MPTIKDVAKQANVSVATVSRVLSKADTVSEKNTQNVLDAIEKLNYKPNALGRYLRTAHTKTILVVVPDITNPFFSNVMKGIQSLANQKEYDVLVMDAEHAHFDSMKCFDMLEQKQVDGLIMLTSRVDQNSLLELSKEHSIVLACEYLEGTTIPTVSIDNVSAARKMTEYLIDLSYTNIAHITGPMEAVLGIDRLRGYKQALQTKDIPVKTSYIQEGDFSIDSGYNVMLKLLSMEDRPEAVFAANDEMAMGAVNAAKAFDLRVPEDIAVVGFDDIRMASMFTPQLTTISQPTFEIGQKSMSLLLDLLNKEPLTQSQFVLDDTLMVRDSCGHSLTSNMDEESPVQQSK</sequence>
<keyword evidence="6" id="KW-1185">Reference proteome</keyword>
<dbReference type="CDD" id="cd06284">
    <property type="entry name" value="PBP1_LacI-like"/>
    <property type="match status" value="1"/>
</dbReference>
<dbReference type="PROSITE" id="PS50932">
    <property type="entry name" value="HTH_LACI_2"/>
    <property type="match status" value="1"/>
</dbReference>
<evidence type="ECO:0000313" key="5">
    <source>
        <dbReference type="EMBL" id="MFD2706683.1"/>
    </source>
</evidence>
<dbReference type="Gene3D" id="1.10.260.40">
    <property type="entry name" value="lambda repressor-like DNA-binding domains"/>
    <property type="match status" value="1"/>
</dbReference>
<dbReference type="Pfam" id="PF00532">
    <property type="entry name" value="Peripla_BP_1"/>
    <property type="match status" value="1"/>
</dbReference>
<dbReference type="PANTHER" id="PTHR30146:SF109">
    <property type="entry name" value="HTH-TYPE TRANSCRIPTIONAL REGULATOR GALS"/>
    <property type="match status" value="1"/>
</dbReference>
<dbReference type="SUPFAM" id="SSF53822">
    <property type="entry name" value="Periplasmic binding protein-like I"/>
    <property type="match status" value="1"/>
</dbReference>
<dbReference type="PANTHER" id="PTHR30146">
    <property type="entry name" value="LACI-RELATED TRANSCRIPTIONAL REPRESSOR"/>
    <property type="match status" value="1"/>
</dbReference>
<evidence type="ECO:0000313" key="6">
    <source>
        <dbReference type="Proteomes" id="UP001597520"/>
    </source>
</evidence>
<evidence type="ECO:0000259" key="4">
    <source>
        <dbReference type="PROSITE" id="PS50932"/>
    </source>
</evidence>
<dbReference type="PROSITE" id="PS00356">
    <property type="entry name" value="HTH_LACI_1"/>
    <property type="match status" value="1"/>
</dbReference>
<organism evidence="5 6">
    <name type="scientific">Salibacterium lacus</name>
    <dbReference type="NCBI Taxonomy" id="1898109"/>
    <lineage>
        <taxon>Bacteria</taxon>
        <taxon>Bacillati</taxon>
        <taxon>Bacillota</taxon>
        <taxon>Bacilli</taxon>
        <taxon>Bacillales</taxon>
        <taxon>Bacillaceae</taxon>
    </lineage>
</organism>
<dbReference type="SUPFAM" id="SSF47413">
    <property type="entry name" value="lambda repressor-like DNA-binding domains"/>
    <property type="match status" value="1"/>
</dbReference>
<reference evidence="6" key="1">
    <citation type="journal article" date="2019" name="Int. J. Syst. Evol. Microbiol.">
        <title>The Global Catalogue of Microorganisms (GCM) 10K type strain sequencing project: providing services to taxonomists for standard genome sequencing and annotation.</title>
        <authorList>
            <consortium name="The Broad Institute Genomics Platform"/>
            <consortium name="The Broad Institute Genome Sequencing Center for Infectious Disease"/>
            <person name="Wu L."/>
            <person name="Ma J."/>
        </authorList>
    </citation>
    <scope>NUCLEOTIDE SEQUENCE [LARGE SCALE GENOMIC DNA]</scope>
    <source>
        <strain evidence="6">KCTC 33792</strain>
    </source>
</reference>
<evidence type="ECO:0000256" key="3">
    <source>
        <dbReference type="ARBA" id="ARBA00023163"/>
    </source>
</evidence>
<dbReference type="InterPro" id="IPR000843">
    <property type="entry name" value="HTH_LacI"/>
</dbReference>
<dbReference type="EMBL" id="JBHUML010000005">
    <property type="protein sequence ID" value="MFD2706683.1"/>
    <property type="molecule type" value="Genomic_DNA"/>
</dbReference>
<evidence type="ECO:0000256" key="2">
    <source>
        <dbReference type="ARBA" id="ARBA00023125"/>
    </source>
</evidence>
<dbReference type="RefSeq" id="WP_380713985.1">
    <property type="nucleotide sequence ID" value="NZ_JBHUML010000005.1"/>
</dbReference>
<keyword evidence="3" id="KW-0804">Transcription</keyword>
<dbReference type="Proteomes" id="UP001597520">
    <property type="component" value="Unassembled WGS sequence"/>
</dbReference>
<accession>A0ABW5T3W5</accession>
<keyword evidence="1" id="KW-0805">Transcription regulation</keyword>
<evidence type="ECO:0000256" key="1">
    <source>
        <dbReference type="ARBA" id="ARBA00023015"/>
    </source>
</evidence>
<name>A0ABW5T3W5_9BACI</name>
<dbReference type="GO" id="GO:0003677">
    <property type="term" value="F:DNA binding"/>
    <property type="evidence" value="ECO:0007669"/>
    <property type="project" value="UniProtKB-KW"/>
</dbReference>
<dbReference type="InterPro" id="IPR010982">
    <property type="entry name" value="Lambda_DNA-bd_dom_sf"/>
</dbReference>
<dbReference type="InterPro" id="IPR028082">
    <property type="entry name" value="Peripla_BP_I"/>
</dbReference>
<dbReference type="SMART" id="SM00354">
    <property type="entry name" value="HTH_LACI"/>
    <property type="match status" value="1"/>
</dbReference>
<dbReference type="PRINTS" id="PR00036">
    <property type="entry name" value="HTHLACI"/>
</dbReference>
<protein>
    <submittedName>
        <fullName evidence="5">LacI family DNA-binding transcriptional regulator</fullName>
    </submittedName>
</protein>
<feature type="domain" description="HTH lacI-type" evidence="4">
    <location>
        <begin position="2"/>
        <end position="56"/>
    </location>
</feature>
<keyword evidence="2 5" id="KW-0238">DNA-binding</keyword>
<dbReference type="InterPro" id="IPR001761">
    <property type="entry name" value="Peripla_BP/Lac1_sug-bd_dom"/>
</dbReference>